<feature type="domain" description="Peptidase S24/S26A/S26B/S26C" evidence="8">
    <location>
        <begin position="21"/>
        <end position="120"/>
    </location>
</feature>
<proteinExistence type="predicted"/>
<evidence type="ECO:0000313" key="10">
    <source>
        <dbReference type="Proteomes" id="UP000242219"/>
    </source>
</evidence>
<evidence type="ECO:0000256" key="4">
    <source>
        <dbReference type="ARBA" id="ARBA00022989"/>
    </source>
</evidence>
<keyword evidence="2" id="KW-0378">Hydrolase</keyword>
<reference evidence="9 10" key="1">
    <citation type="journal article" date="2016" name="Genome Announc.">
        <title>Draft Genome Sequence of the Anaerobic Ammonium-Oxidizing Bacterium 'Candidatus Brocadia sp. 40'.</title>
        <authorList>
            <person name="Ali M."/>
            <person name="Haroon M.F."/>
            <person name="Narita Y."/>
            <person name="Zhang L."/>
            <person name="Rangel Shaw D."/>
            <person name="Okabe S."/>
            <person name="Saikaly P.E."/>
        </authorList>
    </citation>
    <scope>NUCLEOTIDE SEQUENCE [LARGE SCALE GENOMIC DNA]</scope>
    <source>
        <strain evidence="9 10">40</strain>
    </source>
</reference>
<evidence type="ECO:0000256" key="1">
    <source>
        <dbReference type="ARBA" id="ARBA00004370"/>
    </source>
</evidence>
<organism evidence="9 10">
    <name type="scientific">Candidatus Brocadia sapporoensis</name>
    <dbReference type="NCBI Taxonomy" id="392547"/>
    <lineage>
        <taxon>Bacteria</taxon>
        <taxon>Pseudomonadati</taxon>
        <taxon>Planctomycetota</taxon>
        <taxon>Candidatus Brocadiia</taxon>
        <taxon>Candidatus Brocadiales</taxon>
        <taxon>Candidatus Brocadiaceae</taxon>
        <taxon>Candidatus Brocadia</taxon>
    </lineage>
</organism>
<accession>A0A1V6M2T5</accession>
<dbReference type="InterPro" id="IPR015927">
    <property type="entry name" value="Peptidase_S24_S26A/B/C"/>
</dbReference>
<evidence type="ECO:0000256" key="5">
    <source>
        <dbReference type="ARBA" id="ARBA00023136"/>
    </source>
</evidence>
<dbReference type="CDD" id="cd06462">
    <property type="entry name" value="Peptidase_S24_S26"/>
    <property type="match status" value="1"/>
</dbReference>
<dbReference type="GO" id="GO:0016020">
    <property type="term" value="C:membrane"/>
    <property type="evidence" value="ECO:0007669"/>
    <property type="project" value="UniProtKB-SubCell"/>
</dbReference>
<keyword evidence="4 7" id="KW-1133">Transmembrane helix</keyword>
<dbReference type="AlphaFoldDB" id="A0A1V6M2T5"/>
<comment type="subcellular location">
    <subcellularLocation>
        <location evidence="1">Membrane</location>
    </subcellularLocation>
</comment>
<evidence type="ECO:0000256" key="3">
    <source>
        <dbReference type="ARBA" id="ARBA00022692"/>
    </source>
</evidence>
<sequence>MSQDLDINDTMQNPVQKKIQDNVLEIALDLCRRTKGQQYIPITGHSMYPLIREGDQILVLLGWTGIQRGDVIVFRREGMLIAHRVMNIDKTDAGHVLITKGDNVPYFDPPLNDNQIIGRVLAVKRGSRQAPLNTVVWRALGWLIVVGTLSFSQLLSYGMNLRQKYFGLHFSRTTSFIHRGIRAFSRTIRKGLTLFFL</sequence>
<dbReference type="EMBL" id="MJUW02000022">
    <property type="protein sequence ID" value="OQD46709.1"/>
    <property type="molecule type" value="Genomic_DNA"/>
</dbReference>
<keyword evidence="2" id="KW-0645">Protease</keyword>
<dbReference type="Proteomes" id="UP000242219">
    <property type="component" value="Unassembled WGS sequence"/>
</dbReference>
<name>A0A1V6M2T5_9BACT</name>
<evidence type="ECO:0000256" key="7">
    <source>
        <dbReference type="SAM" id="Phobius"/>
    </source>
</evidence>
<dbReference type="GO" id="GO:0009003">
    <property type="term" value="F:signal peptidase activity"/>
    <property type="evidence" value="ECO:0007669"/>
    <property type="project" value="UniProtKB-EC"/>
</dbReference>
<evidence type="ECO:0000256" key="2">
    <source>
        <dbReference type="ARBA" id="ARBA00022670"/>
    </source>
</evidence>
<keyword evidence="10" id="KW-1185">Reference proteome</keyword>
<dbReference type="InterPro" id="IPR036286">
    <property type="entry name" value="LexA/Signal_pep-like_sf"/>
</dbReference>
<dbReference type="Pfam" id="PF00717">
    <property type="entry name" value="Peptidase_S24"/>
    <property type="match status" value="1"/>
</dbReference>
<dbReference type="GO" id="GO:0004252">
    <property type="term" value="F:serine-type endopeptidase activity"/>
    <property type="evidence" value="ECO:0007669"/>
    <property type="project" value="UniProtKB-UniRule"/>
</dbReference>
<dbReference type="GO" id="GO:0006465">
    <property type="term" value="P:signal peptide processing"/>
    <property type="evidence" value="ECO:0007669"/>
    <property type="project" value="UniProtKB-UniRule"/>
</dbReference>
<dbReference type="Gene3D" id="2.10.109.10">
    <property type="entry name" value="Umud Fragment, subunit A"/>
    <property type="match status" value="1"/>
</dbReference>
<keyword evidence="3 7" id="KW-0812">Transmembrane</keyword>
<feature type="transmembrane region" description="Helical" evidence="7">
    <location>
        <begin position="135"/>
        <end position="155"/>
    </location>
</feature>
<keyword evidence="5 7" id="KW-0472">Membrane</keyword>
<dbReference type="SUPFAM" id="SSF51306">
    <property type="entry name" value="LexA/Signal peptidase"/>
    <property type="match status" value="1"/>
</dbReference>
<evidence type="ECO:0000259" key="8">
    <source>
        <dbReference type="Pfam" id="PF00717"/>
    </source>
</evidence>
<dbReference type="InterPro" id="IPR001733">
    <property type="entry name" value="Peptidase_S26B"/>
</dbReference>
<gene>
    <name evidence="9" type="ORF">BIY37_01790</name>
</gene>
<evidence type="ECO:0000256" key="6">
    <source>
        <dbReference type="NCBIfam" id="TIGR02228"/>
    </source>
</evidence>
<dbReference type="NCBIfam" id="TIGR02228">
    <property type="entry name" value="sigpep_I_arch"/>
    <property type="match status" value="1"/>
</dbReference>
<evidence type="ECO:0000313" key="9">
    <source>
        <dbReference type="EMBL" id="OQD46709.1"/>
    </source>
</evidence>
<dbReference type="RefSeq" id="WP_070066131.1">
    <property type="nucleotide sequence ID" value="NZ_MJUW02000022.1"/>
</dbReference>
<dbReference type="EC" id="3.4.21.89" evidence="6"/>
<comment type="caution">
    <text evidence="9">The sequence shown here is derived from an EMBL/GenBank/DDBJ whole genome shotgun (WGS) entry which is preliminary data.</text>
</comment>
<protein>
    <recommendedName>
        <fullName evidence="6">Signal peptidase I</fullName>
        <ecNumber evidence="6">3.4.21.89</ecNumber>
    </recommendedName>
</protein>